<dbReference type="Pfam" id="PF00121">
    <property type="entry name" value="TIM"/>
    <property type="match status" value="1"/>
</dbReference>
<dbReference type="InterPro" id="IPR013785">
    <property type="entry name" value="Aldolase_TIM"/>
</dbReference>
<comment type="catalytic activity">
    <reaction evidence="3">
        <text>D-glyceraldehyde 3-phosphate = dihydroxyacetone phosphate</text>
        <dbReference type="Rhea" id="RHEA:18585"/>
        <dbReference type="ChEBI" id="CHEBI:57642"/>
        <dbReference type="ChEBI" id="CHEBI:59776"/>
        <dbReference type="EC" id="5.3.1.1"/>
    </reaction>
</comment>
<keyword evidence="3" id="KW-0324">Glycolysis</keyword>
<dbReference type="EC" id="5.3.1.1" evidence="3"/>
<dbReference type="GO" id="GO:0004807">
    <property type="term" value="F:triose-phosphate isomerase activity"/>
    <property type="evidence" value="ECO:0007669"/>
    <property type="project" value="UniProtKB-EC"/>
</dbReference>
<dbReference type="Proteomes" id="UP000177096">
    <property type="component" value="Unassembled WGS sequence"/>
</dbReference>
<evidence type="ECO:0000256" key="3">
    <source>
        <dbReference type="RuleBase" id="RU363013"/>
    </source>
</evidence>
<dbReference type="UniPathway" id="UPA00138"/>
<evidence type="ECO:0000313" key="4">
    <source>
        <dbReference type="EMBL" id="OHB09439.1"/>
    </source>
</evidence>
<protein>
    <recommendedName>
        <fullName evidence="3">Triosephosphate isomerase</fullName>
        <ecNumber evidence="3">5.3.1.1</ecNumber>
    </recommendedName>
</protein>
<dbReference type="GO" id="GO:0006096">
    <property type="term" value="P:glycolytic process"/>
    <property type="evidence" value="ECO:0007669"/>
    <property type="project" value="UniProtKB-UniPathway"/>
</dbReference>
<dbReference type="GO" id="GO:0046166">
    <property type="term" value="P:glyceraldehyde-3-phosphate biosynthetic process"/>
    <property type="evidence" value="ECO:0007669"/>
    <property type="project" value="TreeGrafter"/>
</dbReference>
<dbReference type="GO" id="GO:0005829">
    <property type="term" value="C:cytosol"/>
    <property type="evidence" value="ECO:0007669"/>
    <property type="project" value="TreeGrafter"/>
</dbReference>
<keyword evidence="2 3" id="KW-0413">Isomerase</keyword>
<comment type="pathway">
    <text evidence="3">Carbohydrate biosynthesis; gluconeogenesis.</text>
</comment>
<evidence type="ECO:0000256" key="2">
    <source>
        <dbReference type="ARBA" id="ARBA00023235"/>
    </source>
</evidence>
<dbReference type="EMBL" id="MHWM01000001">
    <property type="protein sequence ID" value="OHB09439.1"/>
    <property type="molecule type" value="Genomic_DNA"/>
</dbReference>
<evidence type="ECO:0000313" key="5">
    <source>
        <dbReference type="Proteomes" id="UP000177096"/>
    </source>
</evidence>
<sequence>MSKSILVANWKNHPSSLNEAKSLLNRLSRQSKLYKKLSFFIAPPLSYFESVSSRSKNFVHLASQDIFSSIRTASHTGEVTPDILKSFGVRLSIIGHSERRAMGETSADVSEKVKTALQSGIIPLVCVGEISKDQDGEHFEFLREELELSLAGLKRKNDISRLVIAYEPVWAIGKHAEDAVEPTDLSQSVMFIKKILTDMFGRNMAERIPILYGGSVEPGNANNLLHETGIKGFLVGHASLDAKSLGVIANSLISK</sequence>
<dbReference type="PANTHER" id="PTHR21139:SF42">
    <property type="entry name" value="TRIOSEPHOSPHATE ISOMERASE"/>
    <property type="match status" value="1"/>
</dbReference>
<name>A0A1G2UJ29_9BACT</name>
<dbReference type="PANTHER" id="PTHR21139">
    <property type="entry name" value="TRIOSEPHOSPHATE ISOMERASE"/>
    <property type="match status" value="1"/>
</dbReference>
<comment type="subcellular location">
    <subcellularLocation>
        <location evidence="3">Cytoplasm</location>
    </subcellularLocation>
</comment>
<organism evidence="4 5">
    <name type="scientific">Candidatus Zambryskibacteria bacterium RIFCSPLOWO2_02_FULL_39_14</name>
    <dbReference type="NCBI Taxonomy" id="1802769"/>
    <lineage>
        <taxon>Bacteria</taxon>
        <taxon>Candidatus Zambryskiibacteriota</taxon>
    </lineage>
</organism>
<evidence type="ECO:0000256" key="1">
    <source>
        <dbReference type="ARBA" id="ARBA00007422"/>
    </source>
</evidence>
<comment type="similarity">
    <text evidence="1 3">Belongs to the triosephosphate isomerase family.</text>
</comment>
<keyword evidence="3" id="KW-0312">Gluconeogenesis</keyword>
<gene>
    <name evidence="4" type="ORF">A3I86_00600</name>
</gene>
<comment type="subunit">
    <text evidence="3">Homodimer.</text>
</comment>
<keyword evidence="3" id="KW-0963">Cytoplasm</keyword>
<dbReference type="SUPFAM" id="SSF51351">
    <property type="entry name" value="Triosephosphate isomerase (TIM)"/>
    <property type="match status" value="1"/>
</dbReference>
<dbReference type="AlphaFoldDB" id="A0A1G2UJ29"/>
<accession>A0A1G2UJ29</accession>
<dbReference type="GO" id="GO:0006094">
    <property type="term" value="P:gluconeogenesis"/>
    <property type="evidence" value="ECO:0007669"/>
    <property type="project" value="UniProtKB-UniPathway"/>
</dbReference>
<reference evidence="4 5" key="1">
    <citation type="journal article" date="2016" name="Nat. Commun.">
        <title>Thousands of microbial genomes shed light on interconnected biogeochemical processes in an aquifer system.</title>
        <authorList>
            <person name="Anantharaman K."/>
            <person name="Brown C.T."/>
            <person name="Hug L.A."/>
            <person name="Sharon I."/>
            <person name="Castelle C.J."/>
            <person name="Probst A.J."/>
            <person name="Thomas B.C."/>
            <person name="Singh A."/>
            <person name="Wilkins M.J."/>
            <person name="Karaoz U."/>
            <person name="Brodie E.L."/>
            <person name="Williams K.H."/>
            <person name="Hubbard S.S."/>
            <person name="Banfield J.F."/>
        </authorList>
    </citation>
    <scope>NUCLEOTIDE SEQUENCE [LARGE SCALE GENOMIC DNA]</scope>
</reference>
<comment type="pathway">
    <text evidence="3">Carbohydrate degradation; glycolysis; D-glyceraldehyde 3-phosphate from glycerone phosphate: step 1/1.</text>
</comment>
<dbReference type="GO" id="GO:0019563">
    <property type="term" value="P:glycerol catabolic process"/>
    <property type="evidence" value="ECO:0007669"/>
    <property type="project" value="TreeGrafter"/>
</dbReference>
<dbReference type="UniPathway" id="UPA00109">
    <property type="reaction ID" value="UER00189"/>
</dbReference>
<dbReference type="CDD" id="cd00311">
    <property type="entry name" value="TIM"/>
    <property type="match status" value="1"/>
</dbReference>
<dbReference type="PROSITE" id="PS51440">
    <property type="entry name" value="TIM_2"/>
    <property type="match status" value="1"/>
</dbReference>
<proteinExistence type="inferred from homology"/>
<dbReference type="Gene3D" id="3.20.20.70">
    <property type="entry name" value="Aldolase class I"/>
    <property type="match status" value="1"/>
</dbReference>
<dbReference type="InterPro" id="IPR035990">
    <property type="entry name" value="TIM_sf"/>
</dbReference>
<dbReference type="InterPro" id="IPR000652">
    <property type="entry name" value="Triosephosphate_isomerase"/>
</dbReference>
<comment type="caution">
    <text evidence="4">The sequence shown here is derived from an EMBL/GenBank/DDBJ whole genome shotgun (WGS) entry which is preliminary data.</text>
</comment>